<reference evidence="2 3" key="1">
    <citation type="submission" date="2024-10" db="EMBL/GenBank/DDBJ databases">
        <title>The Natural Products Discovery Center: Release of the First 8490 Sequenced Strains for Exploring Actinobacteria Biosynthetic Diversity.</title>
        <authorList>
            <person name="Kalkreuter E."/>
            <person name="Kautsar S.A."/>
            <person name="Yang D."/>
            <person name="Bader C.D."/>
            <person name="Teijaro C.N."/>
            <person name="Fluegel L."/>
            <person name="Davis C.M."/>
            <person name="Simpson J.R."/>
            <person name="Lauterbach L."/>
            <person name="Steele A.D."/>
            <person name="Gui C."/>
            <person name="Meng S."/>
            <person name="Li G."/>
            <person name="Viehrig K."/>
            <person name="Ye F."/>
            <person name="Su P."/>
            <person name="Kiefer A.F."/>
            <person name="Nichols A."/>
            <person name="Cepeda A.J."/>
            <person name="Yan W."/>
            <person name="Fan B."/>
            <person name="Jiang Y."/>
            <person name="Adhikari A."/>
            <person name="Zheng C.-J."/>
            <person name="Schuster L."/>
            <person name="Cowan T.M."/>
            <person name="Smanski M.J."/>
            <person name="Chevrette M.G."/>
            <person name="De Carvalho L.P.S."/>
            <person name="Shen B."/>
        </authorList>
    </citation>
    <scope>NUCLEOTIDE SEQUENCE [LARGE SCALE GENOMIC DNA]</scope>
    <source>
        <strain evidence="2 3">NPDC049639</strain>
    </source>
</reference>
<accession>A0ABW8APP2</accession>
<gene>
    <name evidence="2" type="ORF">ACIB24_12590</name>
</gene>
<feature type="transmembrane region" description="Helical" evidence="1">
    <location>
        <begin position="34"/>
        <end position="56"/>
    </location>
</feature>
<feature type="transmembrane region" description="Helical" evidence="1">
    <location>
        <begin position="68"/>
        <end position="88"/>
    </location>
</feature>
<keyword evidence="3" id="KW-1185">Reference proteome</keyword>
<keyword evidence="1" id="KW-0812">Transmembrane</keyword>
<protein>
    <recommendedName>
        <fullName evidence="4">Integral membrane protein</fullName>
    </recommendedName>
</protein>
<dbReference type="Proteomes" id="UP001612915">
    <property type="component" value="Unassembled WGS sequence"/>
</dbReference>
<sequence length="120" mass="12497">MFAVLTWPLLAACLLGAGWSVATAVRDARPSNRLLVVLLVAEVLTLAQLVAGVAAVATTDRSVSVATFVSYAAALPFIIPVGAVWSSMERSRSSTLVITLACVAVGVMTLRMAQIWSGHA</sequence>
<comment type="caution">
    <text evidence="2">The sequence shown here is derived from an EMBL/GenBank/DDBJ whole genome shotgun (WGS) entry which is preliminary data.</text>
</comment>
<evidence type="ECO:0000313" key="2">
    <source>
        <dbReference type="EMBL" id="MFI7587902.1"/>
    </source>
</evidence>
<dbReference type="RefSeq" id="WP_398280511.1">
    <property type="nucleotide sequence ID" value="NZ_JBITLV010000004.1"/>
</dbReference>
<evidence type="ECO:0000256" key="1">
    <source>
        <dbReference type="SAM" id="Phobius"/>
    </source>
</evidence>
<feature type="transmembrane region" description="Helical" evidence="1">
    <location>
        <begin position="94"/>
        <end position="113"/>
    </location>
</feature>
<evidence type="ECO:0000313" key="3">
    <source>
        <dbReference type="Proteomes" id="UP001612915"/>
    </source>
</evidence>
<organism evidence="2 3">
    <name type="scientific">Spongisporangium articulatum</name>
    <dbReference type="NCBI Taxonomy" id="3362603"/>
    <lineage>
        <taxon>Bacteria</taxon>
        <taxon>Bacillati</taxon>
        <taxon>Actinomycetota</taxon>
        <taxon>Actinomycetes</taxon>
        <taxon>Kineosporiales</taxon>
        <taxon>Kineosporiaceae</taxon>
        <taxon>Spongisporangium</taxon>
    </lineage>
</organism>
<name>A0ABW8APP2_9ACTN</name>
<evidence type="ECO:0008006" key="4">
    <source>
        <dbReference type="Google" id="ProtNLM"/>
    </source>
</evidence>
<proteinExistence type="predicted"/>
<keyword evidence="1" id="KW-1133">Transmembrane helix</keyword>
<dbReference type="EMBL" id="JBITLV010000004">
    <property type="protein sequence ID" value="MFI7587902.1"/>
    <property type="molecule type" value="Genomic_DNA"/>
</dbReference>
<keyword evidence="1" id="KW-0472">Membrane</keyword>